<dbReference type="AlphaFoldDB" id="X0Z667"/>
<protein>
    <submittedName>
        <fullName evidence="1">Uncharacterized protein</fullName>
    </submittedName>
</protein>
<proteinExistence type="predicted"/>
<sequence>MPTDLLSLDSQVRRLEEQQRKRAGSTSNTDAFEFTISSTCPPSTSIVLQGGLLWQTAAWVDNWGWYIPSYVIDLTDTNKARWRDRTTYTFANANWYAPGLLWPRA</sequence>
<evidence type="ECO:0000313" key="1">
    <source>
        <dbReference type="EMBL" id="GAG44036.1"/>
    </source>
</evidence>
<comment type="caution">
    <text evidence="1">The sequence shown here is derived from an EMBL/GenBank/DDBJ whole genome shotgun (WGS) entry which is preliminary data.</text>
</comment>
<accession>X0Z667</accession>
<reference evidence="1" key="1">
    <citation type="journal article" date="2014" name="Front. Microbiol.">
        <title>High frequency of phylogenetically diverse reductive dehalogenase-homologous genes in deep subseafloor sedimentary metagenomes.</title>
        <authorList>
            <person name="Kawai M."/>
            <person name="Futagami T."/>
            <person name="Toyoda A."/>
            <person name="Takaki Y."/>
            <person name="Nishi S."/>
            <person name="Hori S."/>
            <person name="Arai W."/>
            <person name="Tsubouchi T."/>
            <person name="Morono Y."/>
            <person name="Uchiyama I."/>
            <person name="Ito T."/>
            <person name="Fujiyama A."/>
            <person name="Inagaki F."/>
            <person name="Takami H."/>
        </authorList>
    </citation>
    <scope>NUCLEOTIDE SEQUENCE</scope>
    <source>
        <strain evidence="1">Expedition CK06-06</strain>
    </source>
</reference>
<name>X0Z667_9ZZZZ</name>
<organism evidence="1">
    <name type="scientific">marine sediment metagenome</name>
    <dbReference type="NCBI Taxonomy" id="412755"/>
    <lineage>
        <taxon>unclassified sequences</taxon>
        <taxon>metagenomes</taxon>
        <taxon>ecological metagenomes</taxon>
    </lineage>
</organism>
<dbReference type="EMBL" id="BARS01056598">
    <property type="protein sequence ID" value="GAG44036.1"/>
    <property type="molecule type" value="Genomic_DNA"/>
</dbReference>
<gene>
    <name evidence="1" type="ORF">S01H1_83291</name>
</gene>
<feature type="non-terminal residue" evidence="1">
    <location>
        <position position="105"/>
    </location>
</feature>